<dbReference type="PANTHER" id="PTHR40459">
    <property type="entry name" value="CONSERVED HYPOTHETICAL ALANINE AND LEUCINE RICH PROTEIN"/>
    <property type="match status" value="1"/>
</dbReference>
<gene>
    <name evidence="3" type="ORF">PQU96_12070</name>
</gene>
<evidence type="ECO:0000259" key="1">
    <source>
        <dbReference type="Pfam" id="PF10727"/>
    </source>
</evidence>
<dbReference type="InterPro" id="IPR008927">
    <property type="entry name" value="6-PGluconate_DH-like_C_sf"/>
</dbReference>
<comment type="caution">
    <text evidence="3">The sequence shown here is derived from an EMBL/GenBank/DDBJ whole genome shotgun (WGS) entry which is preliminary data.</text>
</comment>
<evidence type="ECO:0000313" key="3">
    <source>
        <dbReference type="EMBL" id="MDC7714854.1"/>
    </source>
</evidence>
<dbReference type="EMBL" id="JAQQLE010000011">
    <property type="protein sequence ID" value="MDC7714854.1"/>
    <property type="molecule type" value="Genomic_DNA"/>
</dbReference>
<dbReference type="SUPFAM" id="SSF51735">
    <property type="entry name" value="NAD(P)-binding Rossmann-fold domains"/>
    <property type="match status" value="1"/>
</dbReference>
<sequence>MSYEIRCHRHRGAGGCQERGGMISLNIVGGGRLGKSVARLAHDSGRYRIGALLCRSRASALAARDFVGAGMALTDLAALPAVDITLLAVPDGEIAAVAAALAEAEVIAAGSVVCHASGVGEAALLAPLAARGVYCASLHPAFSFADPARAVAGFAGTRCALEGDVAALPLLQSLAADIGGVPFVLAPGGKAAYHAALSIASNYLVTLHDLAARVAAQAGMTDEVAAAVLGGLMRQTLDNTLVLGPQAALTGPIARGDAGTVAKHRAVLSAQDDALYCALGQATASLAATRLTAAQQRALAEVLGMLAV</sequence>
<dbReference type="Gene3D" id="3.40.50.720">
    <property type="entry name" value="NAD(P)-binding Rossmann-like Domain"/>
    <property type="match status" value="1"/>
</dbReference>
<dbReference type="SUPFAM" id="SSF48179">
    <property type="entry name" value="6-phosphogluconate dehydrogenase C-terminal domain-like"/>
    <property type="match status" value="1"/>
</dbReference>
<dbReference type="Pfam" id="PF10728">
    <property type="entry name" value="DUF2520"/>
    <property type="match status" value="1"/>
</dbReference>
<organism evidence="3 4">
    <name type="scientific">Vogesella margarita</name>
    <dbReference type="NCBI Taxonomy" id="2984199"/>
    <lineage>
        <taxon>Bacteria</taxon>
        <taxon>Pseudomonadati</taxon>
        <taxon>Pseudomonadota</taxon>
        <taxon>Betaproteobacteria</taxon>
        <taxon>Neisseriales</taxon>
        <taxon>Chromobacteriaceae</taxon>
        <taxon>Vogesella</taxon>
    </lineage>
</organism>
<dbReference type="Gene3D" id="1.10.1040.20">
    <property type="entry name" value="ProC-like, C-terminal domain"/>
    <property type="match status" value="1"/>
</dbReference>
<reference evidence="3 4" key="1">
    <citation type="submission" date="2023-01" db="EMBL/GenBank/DDBJ databases">
        <title>Novel species of the genus Vogesella isolated from rivers.</title>
        <authorList>
            <person name="Lu H."/>
        </authorList>
    </citation>
    <scope>NUCLEOTIDE SEQUENCE [LARGE SCALE GENOMIC DNA]</scope>
    <source>
        <strain evidence="3 4">LYT5W</strain>
    </source>
</reference>
<accession>A0ABT5IQJ5</accession>
<dbReference type="InterPro" id="IPR036291">
    <property type="entry name" value="NAD(P)-bd_dom_sf"/>
</dbReference>
<keyword evidence="4" id="KW-1185">Reference proteome</keyword>
<name>A0ABT5IQJ5_9NEIS</name>
<dbReference type="InterPro" id="IPR019665">
    <property type="entry name" value="OxRdtase/DH_put_Rossmann_dom"/>
</dbReference>
<feature type="domain" description="DUF2520" evidence="2">
    <location>
        <begin position="159"/>
        <end position="283"/>
    </location>
</feature>
<dbReference type="Pfam" id="PF10727">
    <property type="entry name" value="Rossmann-like"/>
    <property type="match status" value="1"/>
</dbReference>
<dbReference type="PANTHER" id="PTHR40459:SF1">
    <property type="entry name" value="CONSERVED HYPOTHETICAL ALANINE AND LEUCINE RICH PROTEIN"/>
    <property type="match status" value="1"/>
</dbReference>
<feature type="domain" description="Putative oxidoreductase/dehydrogenase Rossmann-like" evidence="1">
    <location>
        <begin position="22"/>
        <end position="140"/>
    </location>
</feature>
<dbReference type="InterPro" id="IPR037108">
    <property type="entry name" value="TM1727-like_C_sf"/>
</dbReference>
<dbReference type="InterPro" id="IPR018931">
    <property type="entry name" value="DUF2520"/>
</dbReference>
<protein>
    <submittedName>
        <fullName evidence="3">DUF2520 domain-containing protein</fullName>
    </submittedName>
</protein>
<proteinExistence type="predicted"/>
<dbReference type="Proteomes" id="UP001222030">
    <property type="component" value="Unassembled WGS sequence"/>
</dbReference>
<evidence type="ECO:0000259" key="2">
    <source>
        <dbReference type="Pfam" id="PF10728"/>
    </source>
</evidence>
<evidence type="ECO:0000313" key="4">
    <source>
        <dbReference type="Proteomes" id="UP001222030"/>
    </source>
</evidence>